<dbReference type="GO" id="GO:0016020">
    <property type="term" value="C:membrane"/>
    <property type="evidence" value="ECO:0007669"/>
    <property type="project" value="UniProtKB-SubCell"/>
</dbReference>
<dbReference type="InterPro" id="IPR017475">
    <property type="entry name" value="EPS_sugar_tfrase"/>
</dbReference>
<dbReference type="Proteomes" id="UP000051048">
    <property type="component" value="Unassembled WGS sequence"/>
</dbReference>
<evidence type="ECO:0000259" key="8">
    <source>
        <dbReference type="Pfam" id="PF02397"/>
    </source>
</evidence>
<dbReference type="STRING" id="1423740.FC36_GL001811"/>
<dbReference type="GO" id="GO:0016780">
    <property type="term" value="F:phosphotransferase activity, for other substituted phosphate groups"/>
    <property type="evidence" value="ECO:0007669"/>
    <property type="project" value="TreeGrafter"/>
</dbReference>
<evidence type="ECO:0000256" key="5">
    <source>
        <dbReference type="ARBA" id="ARBA00022989"/>
    </source>
</evidence>
<evidence type="ECO:0000256" key="7">
    <source>
        <dbReference type="SAM" id="Phobius"/>
    </source>
</evidence>
<feature type="domain" description="Bacterial sugar transferase" evidence="8">
    <location>
        <begin position="22"/>
        <end position="209"/>
    </location>
</feature>
<protein>
    <submittedName>
        <fullName evidence="9">Undecaprenyl-phosphate beta-glucosephosphotransferase</fullName>
    </submittedName>
</protein>
<comment type="subcellular location">
    <subcellularLocation>
        <location evidence="1">Membrane</location>
        <topology evidence="1">Multi-pass membrane protein</topology>
    </subcellularLocation>
</comment>
<dbReference type="PATRIC" id="fig|1423740.3.peg.1954"/>
<keyword evidence="4 7" id="KW-0812">Transmembrane</keyword>
<organism evidence="9 10">
    <name type="scientific">Ligilactobacillus equi DSM 15833 = JCM 10991</name>
    <dbReference type="NCBI Taxonomy" id="1423740"/>
    <lineage>
        <taxon>Bacteria</taxon>
        <taxon>Bacillati</taxon>
        <taxon>Bacillota</taxon>
        <taxon>Bacilli</taxon>
        <taxon>Lactobacillales</taxon>
        <taxon>Lactobacillaceae</taxon>
        <taxon>Ligilactobacillus</taxon>
    </lineage>
</organism>
<dbReference type="OrthoDB" id="9808602at2"/>
<gene>
    <name evidence="9" type="ORF">FC36_GL001811</name>
</gene>
<dbReference type="AlphaFoldDB" id="A0A0R1TDP8"/>
<evidence type="ECO:0000313" key="9">
    <source>
        <dbReference type="EMBL" id="KRL76819.1"/>
    </source>
</evidence>
<evidence type="ECO:0000313" key="10">
    <source>
        <dbReference type="Proteomes" id="UP000051048"/>
    </source>
</evidence>
<dbReference type="Pfam" id="PF02397">
    <property type="entry name" value="Bac_transf"/>
    <property type="match status" value="1"/>
</dbReference>
<evidence type="ECO:0000256" key="3">
    <source>
        <dbReference type="ARBA" id="ARBA00022679"/>
    </source>
</evidence>
<evidence type="ECO:0000256" key="6">
    <source>
        <dbReference type="ARBA" id="ARBA00023136"/>
    </source>
</evidence>
<evidence type="ECO:0000256" key="2">
    <source>
        <dbReference type="ARBA" id="ARBA00006464"/>
    </source>
</evidence>
<sequence>MKEKIIIDLKFLQQRTCYHRLKRIFDVFVSSLALLVLWPVFLVIGILIKLEDGGQVIFSQERVGKNGQVFKMYKFRSMHMDAETRLATLLAQNEVEGPMFKMKNDPRVTRIGRFLRKTSLDEFPQLINVCLGQMSLVGPRPPLVREVAQYTPYDKQRLLVTPGCTGWWQVTARNHTGFTGMVKRDLEYIQKANLWLDLKIICLTVKVVLVPNGAY</sequence>
<keyword evidence="3 9" id="KW-0808">Transferase</keyword>
<feature type="transmembrane region" description="Helical" evidence="7">
    <location>
        <begin position="24"/>
        <end position="48"/>
    </location>
</feature>
<evidence type="ECO:0000256" key="4">
    <source>
        <dbReference type="ARBA" id="ARBA00022692"/>
    </source>
</evidence>
<proteinExistence type="inferred from homology"/>
<dbReference type="PANTHER" id="PTHR30576">
    <property type="entry name" value="COLANIC BIOSYNTHESIS UDP-GLUCOSE LIPID CARRIER TRANSFERASE"/>
    <property type="match status" value="1"/>
</dbReference>
<comment type="similarity">
    <text evidence="2">Belongs to the bacterial sugar transferase family.</text>
</comment>
<reference evidence="9 10" key="1">
    <citation type="journal article" date="2015" name="Genome Announc.">
        <title>Expanding the biotechnology potential of lactobacilli through comparative genomics of 213 strains and associated genera.</title>
        <authorList>
            <person name="Sun Z."/>
            <person name="Harris H.M."/>
            <person name="McCann A."/>
            <person name="Guo C."/>
            <person name="Argimon S."/>
            <person name="Zhang W."/>
            <person name="Yang X."/>
            <person name="Jeffery I.B."/>
            <person name="Cooney J.C."/>
            <person name="Kagawa T.F."/>
            <person name="Liu W."/>
            <person name="Song Y."/>
            <person name="Salvetti E."/>
            <person name="Wrobel A."/>
            <person name="Rasinkangas P."/>
            <person name="Parkhill J."/>
            <person name="Rea M.C."/>
            <person name="O'Sullivan O."/>
            <person name="Ritari J."/>
            <person name="Douillard F.P."/>
            <person name="Paul Ross R."/>
            <person name="Yang R."/>
            <person name="Briner A.E."/>
            <person name="Felis G.E."/>
            <person name="de Vos W.M."/>
            <person name="Barrangou R."/>
            <person name="Klaenhammer T.R."/>
            <person name="Caufield P.W."/>
            <person name="Cui Y."/>
            <person name="Zhang H."/>
            <person name="O'Toole P.W."/>
        </authorList>
    </citation>
    <scope>NUCLEOTIDE SEQUENCE [LARGE SCALE GENOMIC DNA]</scope>
    <source>
        <strain evidence="9 10">DSM 15833</strain>
    </source>
</reference>
<accession>A0A0R1TDP8</accession>
<comment type="caution">
    <text evidence="9">The sequence shown here is derived from an EMBL/GenBank/DDBJ whole genome shotgun (WGS) entry which is preliminary data.</text>
</comment>
<dbReference type="NCBIfam" id="TIGR03025">
    <property type="entry name" value="EPS_sugtrans"/>
    <property type="match status" value="1"/>
</dbReference>
<dbReference type="PANTHER" id="PTHR30576:SF10">
    <property type="entry name" value="SLL5057 PROTEIN"/>
    <property type="match status" value="1"/>
</dbReference>
<name>A0A0R1TDP8_9LACO</name>
<evidence type="ECO:0000256" key="1">
    <source>
        <dbReference type="ARBA" id="ARBA00004141"/>
    </source>
</evidence>
<keyword evidence="5 7" id="KW-1133">Transmembrane helix</keyword>
<keyword evidence="6 7" id="KW-0472">Membrane</keyword>
<dbReference type="InterPro" id="IPR003362">
    <property type="entry name" value="Bact_transf"/>
</dbReference>
<dbReference type="EMBL" id="AZFH01000192">
    <property type="protein sequence ID" value="KRL76819.1"/>
    <property type="molecule type" value="Genomic_DNA"/>
</dbReference>